<dbReference type="EMBL" id="JAEUBG010005011">
    <property type="protein sequence ID" value="KAH3679201.1"/>
    <property type="molecule type" value="Genomic_DNA"/>
</dbReference>
<reference evidence="14" key="1">
    <citation type="journal article" date="2021" name="Open Biol.">
        <title>Shared evolutionary footprints suggest mitochondrial oxidative damage underlies multiple complex I losses in fungi.</title>
        <authorList>
            <person name="Schikora-Tamarit M.A."/>
            <person name="Marcet-Houben M."/>
            <person name="Nosek J."/>
            <person name="Gabaldon T."/>
        </authorList>
    </citation>
    <scope>NUCLEOTIDE SEQUENCE</scope>
    <source>
        <strain evidence="14">CBS2887</strain>
    </source>
</reference>
<accession>A0A9P8THP8</accession>
<dbReference type="InterPro" id="IPR016691">
    <property type="entry name" value="TRMT11"/>
</dbReference>
<dbReference type="PANTHER" id="PTHR13370:SF3">
    <property type="entry name" value="TRNA (GUANINE(10)-N2)-METHYLTRANSFERASE HOMOLOG"/>
    <property type="match status" value="1"/>
</dbReference>
<feature type="region of interest" description="Disordered" evidence="11">
    <location>
        <begin position="246"/>
        <end position="270"/>
    </location>
</feature>
<feature type="domain" description="Ribosomal RNA large subunit methyltransferase K/L-like methyltransferase" evidence="12">
    <location>
        <begin position="185"/>
        <end position="321"/>
    </location>
</feature>
<evidence type="ECO:0000256" key="2">
    <source>
        <dbReference type="ARBA" id="ARBA00022490"/>
    </source>
</evidence>
<keyword evidence="6 10" id="KW-0949">S-adenosyl-L-methionine</keyword>
<reference evidence="14" key="2">
    <citation type="submission" date="2021-01" db="EMBL/GenBank/DDBJ databases">
        <authorList>
            <person name="Schikora-Tamarit M.A."/>
        </authorList>
    </citation>
    <scope>NUCLEOTIDE SEQUENCE</scope>
    <source>
        <strain evidence="14">CBS2887</strain>
    </source>
</reference>
<dbReference type="Gene3D" id="3.40.50.150">
    <property type="entry name" value="Vaccinia Virus protein VP39"/>
    <property type="match status" value="1"/>
</dbReference>
<dbReference type="OrthoDB" id="296065at2759"/>
<sequence>MKEYLVFLAQQHPNFRLAEIHALAQLIDLEVDLSQHDPTTPFLIVKIADEEKAKKWLSRAILTKAIYELWGHGDTEELLHQDVKARKEMNEWSKYEQSSFKFDFQGYQGSRPNKSKVKIMERFAYLPFEGPIRMKDPDEVFTVVEHYVPVTEHDSAEAPSHLYFGRLVSLTGRSTGMLEKYDLKKRNYIGTTTFEAELSLVSCNLAHVSPGDFMYDPFVGTGSFLVAGAAYGALTVGSDIDGRLIRGKGNNTKMQNDSEGKSQKKKKQGGEVKDIQSNFKQYGNKELFLDVLTMDFTHNAFRDTLKFDCIVCDPPYGIREGLKVLGARNPERFEGKETVEIDGMKAFLKRDYIPTKKPYALDDMLYDLLQFSSERLPVGRRLAFWMPTANDEDVETLIPQHKNLELVYHLEQVFNNWSRRLLVYVNKGDGFNGEDNRTATCLPEFRKRYFTKGFEKVEDQ</sequence>
<dbReference type="PROSITE" id="PS51627">
    <property type="entry name" value="SAM_MT_TRM11"/>
    <property type="match status" value="1"/>
</dbReference>
<evidence type="ECO:0000256" key="3">
    <source>
        <dbReference type="ARBA" id="ARBA00022555"/>
    </source>
</evidence>
<protein>
    <recommendedName>
        <fullName evidence="9">tRNA (guanine(10)-N(2))-methyltransferase</fullName>
        <ecNumber evidence="9">2.1.1.214</ecNumber>
    </recommendedName>
</protein>
<evidence type="ECO:0000256" key="11">
    <source>
        <dbReference type="SAM" id="MobiDB-lite"/>
    </source>
</evidence>
<dbReference type="InterPro" id="IPR002052">
    <property type="entry name" value="DNA_methylase_N6_adenine_CS"/>
</dbReference>
<evidence type="ECO:0000256" key="7">
    <source>
        <dbReference type="ARBA" id="ARBA00022694"/>
    </source>
</evidence>
<evidence type="ECO:0000256" key="6">
    <source>
        <dbReference type="ARBA" id="ARBA00022691"/>
    </source>
</evidence>
<name>A0A9P8THP8_WICPI</name>
<keyword evidence="5 10" id="KW-0808">Transferase</keyword>
<dbReference type="GO" id="GO:0043527">
    <property type="term" value="C:tRNA methyltransferase complex"/>
    <property type="evidence" value="ECO:0007669"/>
    <property type="project" value="UniProtKB-ARBA"/>
</dbReference>
<dbReference type="InterPro" id="IPR000241">
    <property type="entry name" value="RlmKL-like_Mtase"/>
</dbReference>
<evidence type="ECO:0000259" key="12">
    <source>
        <dbReference type="Pfam" id="PF01170"/>
    </source>
</evidence>
<evidence type="ECO:0000256" key="4">
    <source>
        <dbReference type="ARBA" id="ARBA00022603"/>
    </source>
</evidence>
<organism evidence="14 15">
    <name type="scientific">Wickerhamomyces pijperi</name>
    <name type="common">Yeast</name>
    <name type="synonym">Pichia pijperi</name>
    <dbReference type="NCBI Taxonomy" id="599730"/>
    <lineage>
        <taxon>Eukaryota</taxon>
        <taxon>Fungi</taxon>
        <taxon>Dikarya</taxon>
        <taxon>Ascomycota</taxon>
        <taxon>Saccharomycotina</taxon>
        <taxon>Saccharomycetes</taxon>
        <taxon>Phaffomycetales</taxon>
        <taxon>Wickerhamomycetaceae</taxon>
        <taxon>Wickerhamomyces</taxon>
    </lineage>
</organism>
<evidence type="ECO:0000256" key="1">
    <source>
        <dbReference type="ARBA" id="ARBA00004496"/>
    </source>
</evidence>
<dbReference type="AlphaFoldDB" id="A0A9P8THP8"/>
<keyword evidence="2" id="KW-0963">Cytoplasm</keyword>
<comment type="caution">
    <text evidence="14">The sequence shown here is derived from an EMBL/GenBank/DDBJ whole genome shotgun (WGS) entry which is preliminary data.</text>
</comment>
<keyword evidence="15" id="KW-1185">Reference proteome</keyword>
<dbReference type="SUPFAM" id="SSF53335">
    <property type="entry name" value="S-adenosyl-L-methionine-dependent methyltransferases"/>
    <property type="match status" value="1"/>
</dbReference>
<dbReference type="PIRSF" id="PIRSF017259">
    <property type="entry name" value="tRNA_mtfrase_TRM11"/>
    <property type="match status" value="1"/>
</dbReference>
<dbReference type="FunFam" id="3.40.50.150:FF:000260">
    <property type="entry name" value="RNA methylase family protein"/>
    <property type="match status" value="1"/>
</dbReference>
<evidence type="ECO:0000256" key="10">
    <source>
        <dbReference type="PROSITE-ProRule" id="PRU00959"/>
    </source>
</evidence>
<dbReference type="EC" id="2.1.1.214" evidence="9"/>
<feature type="domain" description="tRNA (guanine(10)-N(2))-methyltransferase TRMT11 N-terminal" evidence="13">
    <location>
        <begin position="2"/>
        <end position="173"/>
    </location>
</feature>
<keyword evidence="7 10" id="KW-0819">tRNA processing</keyword>
<dbReference type="Proteomes" id="UP000774326">
    <property type="component" value="Unassembled WGS sequence"/>
</dbReference>
<keyword evidence="3 10" id="KW-0820">tRNA-binding</keyword>
<keyword evidence="8 10" id="KW-0694">RNA-binding</keyword>
<dbReference type="PANTHER" id="PTHR13370">
    <property type="entry name" value="RNA METHYLASE-RELATED"/>
    <property type="match status" value="1"/>
</dbReference>
<dbReference type="Pfam" id="PF01170">
    <property type="entry name" value="UPF0020"/>
    <property type="match status" value="1"/>
</dbReference>
<dbReference type="InterPro" id="IPR029063">
    <property type="entry name" value="SAM-dependent_MTases_sf"/>
</dbReference>
<evidence type="ECO:0000313" key="15">
    <source>
        <dbReference type="Proteomes" id="UP000774326"/>
    </source>
</evidence>
<comment type="similarity">
    <text evidence="10">Belongs to the class I-like SAM-binding methyltransferase superfamily. TRM11 methyltransferase family.</text>
</comment>
<dbReference type="GO" id="GO:0032259">
    <property type="term" value="P:methylation"/>
    <property type="evidence" value="ECO:0007669"/>
    <property type="project" value="UniProtKB-UniRule"/>
</dbReference>
<evidence type="ECO:0000313" key="14">
    <source>
        <dbReference type="EMBL" id="KAH3679201.1"/>
    </source>
</evidence>
<evidence type="ECO:0000259" key="13">
    <source>
        <dbReference type="Pfam" id="PF25904"/>
    </source>
</evidence>
<evidence type="ECO:0000256" key="8">
    <source>
        <dbReference type="ARBA" id="ARBA00022884"/>
    </source>
</evidence>
<keyword evidence="4 10" id="KW-0489">Methyltransferase</keyword>
<evidence type="ECO:0000256" key="9">
    <source>
        <dbReference type="ARBA" id="ARBA00066937"/>
    </source>
</evidence>
<feature type="compositionally biased region" description="Basic and acidic residues" evidence="11">
    <location>
        <begin position="256"/>
        <end position="270"/>
    </location>
</feature>
<dbReference type="GO" id="GO:0008033">
    <property type="term" value="P:tRNA processing"/>
    <property type="evidence" value="ECO:0007669"/>
    <property type="project" value="UniProtKB-UniRule"/>
</dbReference>
<dbReference type="GO" id="GO:0160102">
    <property type="term" value="F:tRNA (guanine(10)-N2)-methyltransferase activity"/>
    <property type="evidence" value="ECO:0007669"/>
    <property type="project" value="UniProtKB-EC"/>
</dbReference>
<gene>
    <name evidence="14" type="ORF">WICPIJ_008701</name>
</gene>
<dbReference type="GO" id="GO:0005737">
    <property type="term" value="C:cytoplasm"/>
    <property type="evidence" value="ECO:0007669"/>
    <property type="project" value="UniProtKB-SubCell"/>
</dbReference>
<dbReference type="InterPro" id="IPR059073">
    <property type="entry name" value="TRMT11_N"/>
</dbReference>
<proteinExistence type="inferred from homology"/>
<dbReference type="Pfam" id="PF25904">
    <property type="entry name" value="Tmrp11_N"/>
    <property type="match status" value="1"/>
</dbReference>
<comment type="subcellular location">
    <subcellularLocation>
        <location evidence="1">Cytoplasm</location>
    </subcellularLocation>
</comment>
<evidence type="ECO:0000256" key="5">
    <source>
        <dbReference type="ARBA" id="ARBA00022679"/>
    </source>
</evidence>
<dbReference type="PROSITE" id="PS00092">
    <property type="entry name" value="N6_MTASE"/>
    <property type="match status" value="1"/>
</dbReference>
<dbReference type="GO" id="GO:0000049">
    <property type="term" value="F:tRNA binding"/>
    <property type="evidence" value="ECO:0007669"/>
    <property type="project" value="UniProtKB-UniRule"/>
</dbReference>